<accession>A0A9W8NI28</accession>
<name>A0A9W8NI28_9PEZI</name>
<gene>
    <name evidence="1" type="ORF">NPX13_g3334</name>
</gene>
<keyword evidence="2" id="KW-1185">Reference proteome</keyword>
<protein>
    <submittedName>
        <fullName evidence="1">Uncharacterized protein</fullName>
    </submittedName>
</protein>
<sequence>MTSCANVEEPFALSVVVYARGRNGSGSVVCSGSWDHVGYFEGDGTGAHAACLDSRLSARLGTTAASVVGNRDRSAVSALTVEGAIVAEQRQGVDIRDLVVAAW</sequence>
<organism evidence="1 2">
    <name type="scientific">Xylaria arbuscula</name>
    <dbReference type="NCBI Taxonomy" id="114810"/>
    <lineage>
        <taxon>Eukaryota</taxon>
        <taxon>Fungi</taxon>
        <taxon>Dikarya</taxon>
        <taxon>Ascomycota</taxon>
        <taxon>Pezizomycotina</taxon>
        <taxon>Sordariomycetes</taxon>
        <taxon>Xylariomycetidae</taxon>
        <taxon>Xylariales</taxon>
        <taxon>Xylariaceae</taxon>
        <taxon>Xylaria</taxon>
    </lineage>
</organism>
<dbReference type="EMBL" id="JANPWZ010000408">
    <property type="protein sequence ID" value="KAJ3577229.1"/>
    <property type="molecule type" value="Genomic_DNA"/>
</dbReference>
<reference evidence="1" key="1">
    <citation type="submission" date="2022-07" db="EMBL/GenBank/DDBJ databases">
        <title>Genome Sequence of Xylaria arbuscula.</title>
        <authorList>
            <person name="Buettner E."/>
        </authorList>
    </citation>
    <scope>NUCLEOTIDE SEQUENCE</scope>
    <source>
        <strain evidence="1">VT107</strain>
    </source>
</reference>
<proteinExistence type="predicted"/>
<dbReference type="Proteomes" id="UP001148614">
    <property type="component" value="Unassembled WGS sequence"/>
</dbReference>
<comment type="caution">
    <text evidence="1">The sequence shown here is derived from an EMBL/GenBank/DDBJ whole genome shotgun (WGS) entry which is preliminary data.</text>
</comment>
<dbReference type="AlphaFoldDB" id="A0A9W8NI28"/>
<evidence type="ECO:0000313" key="2">
    <source>
        <dbReference type="Proteomes" id="UP001148614"/>
    </source>
</evidence>
<evidence type="ECO:0000313" key="1">
    <source>
        <dbReference type="EMBL" id="KAJ3577229.1"/>
    </source>
</evidence>